<evidence type="ECO:0000259" key="3">
    <source>
        <dbReference type="Pfam" id="PF00535"/>
    </source>
</evidence>
<dbReference type="CDD" id="cd00761">
    <property type="entry name" value="Glyco_tranf_GTA_type"/>
    <property type="match status" value="1"/>
</dbReference>
<name>R3WIA1_9ENTE</name>
<evidence type="ECO:0000313" key="5">
    <source>
        <dbReference type="Proteomes" id="UP000013785"/>
    </source>
</evidence>
<dbReference type="RefSeq" id="WP_010767222.1">
    <property type="nucleotide sequence ID" value="NZ_ASWE01000004.1"/>
</dbReference>
<dbReference type="EMBL" id="AJAT01000008">
    <property type="protein sequence ID" value="EOL47546.1"/>
    <property type="molecule type" value="Genomic_DNA"/>
</dbReference>
<evidence type="ECO:0000313" key="4">
    <source>
        <dbReference type="EMBL" id="EOL47546.1"/>
    </source>
</evidence>
<dbReference type="PANTHER" id="PTHR22916">
    <property type="entry name" value="GLYCOSYLTRANSFERASE"/>
    <property type="match status" value="1"/>
</dbReference>
<comment type="caution">
    <text evidence="4">The sequence shown here is derived from an EMBL/GenBank/DDBJ whole genome shotgun (WGS) entry which is preliminary data.</text>
</comment>
<evidence type="ECO:0000256" key="1">
    <source>
        <dbReference type="ARBA" id="ARBA00022676"/>
    </source>
</evidence>
<dbReference type="eggNOG" id="COG1216">
    <property type="taxonomic scope" value="Bacteria"/>
</dbReference>
<dbReference type="InterPro" id="IPR001173">
    <property type="entry name" value="Glyco_trans_2-like"/>
</dbReference>
<dbReference type="SUPFAM" id="SSF53448">
    <property type="entry name" value="Nucleotide-diphospho-sugar transferases"/>
    <property type="match status" value="1"/>
</dbReference>
<reference evidence="4 5" key="1">
    <citation type="submission" date="2013-02" db="EMBL/GenBank/DDBJ databases">
        <title>The Genome Sequence of Enterococcus phoeniculicola BAA-412.</title>
        <authorList>
            <consortium name="The Broad Institute Genome Sequencing Platform"/>
            <consortium name="The Broad Institute Genome Sequencing Center for Infectious Disease"/>
            <person name="Earl A.M."/>
            <person name="Gilmore M.S."/>
            <person name="Lebreton F."/>
            <person name="Walker B."/>
            <person name="Young S.K."/>
            <person name="Zeng Q."/>
            <person name="Gargeya S."/>
            <person name="Fitzgerald M."/>
            <person name="Haas B."/>
            <person name="Abouelleil A."/>
            <person name="Alvarado L."/>
            <person name="Arachchi H.M."/>
            <person name="Berlin A.M."/>
            <person name="Chapman S.B."/>
            <person name="Dewar J."/>
            <person name="Goldberg J."/>
            <person name="Griggs A."/>
            <person name="Gujja S."/>
            <person name="Hansen M."/>
            <person name="Howarth C."/>
            <person name="Imamovic A."/>
            <person name="Larimer J."/>
            <person name="McCowan C."/>
            <person name="Murphy C."/>
            <person name="Neiman D."/>
            <person name="Pearson M."/>
            <person name="Priest M."/>
            <person name="Roberts A."/>
            <person name="Saif S."/>
            <person name="Shea T."/>
            <person name="Sisk P."/>
            <person name="Sykes S."/>
            <person name="Wortman J."/>
            <person name="Nusbaum C."/>
            <person name="Birren B."/>
        </authorList>
    </citation>
    <scope>NUCLEOTIDE SEQUENCE [LARGE SCALE GENOMIC DNA]</scope>
    <source>
        <strain evidence="4 5">ATCC BAA-412</strain>
    </source>
</reference>
<dbReference type="HOGENOM" id="CLU_025996_25_0_9"/>
<gene>
    <name evidence="4" type="ORF">UC3_00549</name>
</gene>
<keyword evidence="2" id="KW-0808">Transferase</keyword>
<dbReference type="AlphaFoldDB" id="R3WIA1"/>
<feature type="domain" description="Glycosyltransferase 2-like" evidence="3">
    <location>
        <begin position="6"/>
        <end position="129"/>
    </location>
</feature>
<keyword evidence="1" id="KW-0328">Glycosyltransferase</keyword>
<proteinExistence type="predicted"/>
<dbReference type="PATRIC" id="fig|1158610.3.peg.521"/>
<dbReference type="STRING" id="154621.RV11_GL000347"/>
<dbReference type="Pfam" id="PF00535">
    <property type="entry name" value="Glycos_transf_2"/>
    <property type="match status" value="1"/>
</dbReference>
<keyword evidence="5" id="KW-1185">Reference proteome</keyword>
<dbReference type="Proteomes" id="UP000013785">
    <property type="component" value="Unassembled WGS sequence"/>
</dbReference>
<dbReference type="Gene3D" id="3.90.550.10">
    <property type="entry name" value="Spore Coat Polysaccharide Biosynthesis Protein SpsA, Chain A"/>
    <property type="match status" value="1"/>
</dbReference>
<dbReference type="InterPro" id="IPR029044">
    <property type="entry name" value="Nucleotide-diphossugar_trans"/>
</dbReference>
<sequence length="353" mass="41440">MKPIISFILPIYNTEETLLRQCLNRLEQYSTIPIEIVLVDDGSSSTIKKIADEYVSDVRFHYYYQENQGVSAARNTGLRHAHSEWVFFLDPDDLLTQDSEKYFLNAVKDNKKTDMIIFSYSELDNQTQQISPVPLSKIVKSDNGQLLNPESLLLAVLRTPETKGSYSGYYLGMPWGKLIRREFLVNHAIEFPKDITKREDALFAVQVYSCQPRVSCEASMVYLYRTNNNDSLSKKYAPELPDMFLNLLHRLLKYEELVNDKQAFNESYSIYCFDLTKELVNLYYCNQNNPETYKERKQAFLNFRETEELLPYFTTVPRFNGPLWKKVLFYCIKNKQFFFLNAIYVLRKVRASL</sequence>
<dbReference type="GO" id="GO:0016757">
    <property type="term" value="F:glycosyltransferase activity"/>
    <property type="evidence" value="ECO:0007669"/>
    <property type="project" value="UniProtKB-KW"/>
</dbReference>
<dbReference type="PANTHER" id="PTHR22916:SF51">
    <property type="entry name" value="GLYCOSYLTRANSFERASE EPSH-RELATED"/>
    <property type="match status" value="1"/>
</dbReference>
<evidence type="ECO:0000256" key="2">
    <source>
        <dbReference type="ARBA" id="ARBA00022679"/>
    </source>
</evidence>
<accession>R3WIA1</accession>
<protein>
    <recommendedName>
        <fullName evidence="3">Glycosyltransferase 2-like domain-containing protein</fullName>
    </recommendedName>
</protein>
<organism evidence="4 5">
    <name type="scientific">Enterococcus phoeniculicola ATCC BAA-412</name>
    <dbReference type="NCBI Taxonomy" id="1158610"/>
    <lineage>
        <taxon>Bacteria</taxon>
        <taxon>Bacillati</taxon>
        <taxon>Bacillota</taxon>
        <taxon>Bacilli</taxon>
        <taxon>Lactobacillales</taxon>
        <taxon>Enterococcaceae</taxon>
        <taxon>Enterococcus</taxon>
    </lineage>
</organism>